<dbReference type="PRINTS" id="PR00502">
    <property type="entry name" value="NUDIXFAMILY"/>
</dbReference>
<keyword evidence="2 3" id="KW-0378">Hydrolase</keyword>
<evidence type="ECO:0000256" key="1">
    <source>
        <dbReference type="ARBA" id="ARBA00001946"/>
    </source>
</evidence>
<evidence type="ECO:0000256" key="2">
    <source>
        <dbReference type="ARBA" id="ARBA00022801"/>
    </source>
</evidence>
<evidence type="ECO:0000259" key="4">
    <source>
        <dbReference type="PROSITE" id="PS51462"/>
    </source>
</evidence>
<dbReference type="PANTHER" id="PTHR43736:SF1">
    <property type="entry name" value="DIHYDRONEOPTERIN TRIPHOSPHATE DIPHOSPHATASE"/>
    <property type="match status" value="1"/>
</dbReference>
<dbReference type="PROSITE" id="PS00893">
    <property type="entry name" value="NUDIX_BOX"/>
    <property type="match status" value="1"/>
</dbReference>
<dbReference type="RefSeq" id="WP_068806005.1">
    <property type="nucleotide sequence ID" value="NZ_CP014671.1"/>
</dbReference>
<dbReference type="AlphaFoldDB" id="A0A1B1YVT8"/>
<protein>
    <recommendedName>
        <fullName evidence="4">Nudix hydrolase domain-containing protein</fullName>
    </recommendedName>
</protein>
<dbReference type="FunCoup" id="A0A1B1YVT8">
    <property type="interactions" value="114"/>
</dbReference>
<dbReference type="EMBL" id="CP014671">
    <property type="protein sequence ID" value="ANX04892.1"/>
    <property type="molecule type" value="Genomic_DNA"/>
</dbReference>
<reference evidence="6" key="1">
    <citation type="submission" date="2016-03" db="EMBL/GenBank/DDBJ databases">
        <title>Complete genome sequence of Solimmundus cernigliae, representing a novel lineage of polycyclic aromatic hydrocarbon degraders within the Gammaproteobacteria.</title>
        <authorList>
            <person name="Singleton D.R."/>
            <person name="Dickey A.N."/>
            <person name="Scholl E.H."/>
            <person name="Wright F.A."/>
            <person name="Aitken M.D."/>
        </authorList>
    </citation>
    <scope>NUCLEOTIDE SEQUENCE [LARGE SCALE GENOMIC DNA]</scope>
    <source>
        <strain evidence="6">TR3.2</strain>
    </source>
</reference>
<evidence type="ECO:0000256" key="3">
    <source>
        <dbReference type="RuleBase" id="RU003476"/>
    </source>
</evidence>
<dbReference type="Gene3D" id="3.90.79.10">
    <property type="entry name" value="Nucleoside Triphosphate Pyrophosphohydrolase"/>
    <property type="match status" value="1"/>
</dbReference>
<dbReference type="InterPro" id="IPR015797">
    <property type="entry name" value="NUDIX_hydrolase-like_dom_sf"/>
</dbReference>
<sequence length="134" mass="14628">MRPQLAVGVFVFDAAGRVLLIQRGRPPAKGLWSVPGGKVEWGEAVADACRREVREETGIDVSIGPLVTWIERMDPSHHYVILDFVGAPLRDDVPLQAGDDAAAARWLTDDELLDLPLTAGLLPVLAQARSLIRR</sequence>
<dbReference type="GO" id="GO:0016787">
    <property type="term" value="F:hydrolase activity"/>
    <property type="evidence" value="ECO:0007669"/>
    <property type="project" value="UniProtKB-KW"/>
</dbReference>
<evidence type="ECO:0000313" key="5">
    <source>
        <dbReference type="EMBL" id="ANX04892.1"/>
    </source>
</evidence>
<dbReference type="CDD" id="cd04673">
    <property type="entry name" value="NUDIX_ADPRase"/>
    <property type="match status" value="1"/>
</dbReference>
<dbReference type="Proteomes" id="UP000092952">
    <property type="component" value="Chromosome"/>
</dbReference>
<dbReference type="SUPFAM" id="SSF55811">
    <property type="entry name" value="Nudix"/>
    <property type="match status" value="1"/>
</dbReference>
<comment type="cofactor">
    <cofactor evidence="1">
        <name>Mg(2+)</name>
        <dbReference type="ChEBI" id="CHEBI:18420"/>
    </cofactor>
</comment>
<dbReference type="STRING" id="1810504.PG2T_12410"/>
<accession>A0A1B1YVT8</accession>
<dbReference type="InParanoid" id="A0A1B1YVT8"/>
<dbReference type="Pfam" id="PF00293">
    <property type="entry name" value="NUDIX"/>
    <property type="match status" value="1"/>
</dbReference>
<feature type="domain" description="Nudix hydrolase" evidence="4">
    <location>
        <begin position="2"/>
        <end position="130"/>
    </location>
</feature>
<dbReference type="InterPro" id="IPR020084">
    <property type="entry name" value="NUDIX_hydrolase_CS"/>
</dbReference>
<dbReference type="InterPro" id="IPR000086">
    <property type="entry name" value="NUDIX_hydrolase_dom"/>
</dbReference>
<dbReference type="PANTHER" id="PTHR43736">
    <property type="entry name" value="ADP-RIBOSE PYROPHOSPHATASE"/>
    <property type="match status" value="1"/>
</dbReference>
<dbReference type="InterPro" id="IPR020476">
    <property type="entry name" value="Nudix_hydrolase"/>
</dbReference>
<dbReference type="KEGG" id="gbi:PG2T_12410"/>
<organism evidence="5 6">
    <name type="scientific">Immundisolibacter cernigliae</name>
    <dbReference type="NCBI Taxonomy" id="1810504"/>
    <lineage>
        <taxon>Bacteria</taxon>
        <taxon>Pseudomonadati</taxon>
        <taxon>Pseudomonadota</taxon>
        <taxon>Gammaproteobacteria</taxon>
        <taxon>Immundisolibacterales</taxon>
        <taxon>Immundisolibacteraceae</taxon>
        <taxon>Immundisolibacter</taxon>
    </lineage>
</organism>
<keyword evidence="6" id="KW-1185">Reference proteome</keyword>
<name>A0A1B1YVT8_9GAMM</name>
<proteinExistence type="inferred from homology"/>
<comment type="similarity">
    <text evidence="3">Belongs to the Nudix hydrolase family.</text>
</comment>
<dbReference type="PROSITE" id="PS51462">
    <property type="entry name" value="NUDIX"/>
    <property type="match status" value="1"/>
</dbReference>
<evidence type="ECO:0000313" key="6">
    <source>
        <dbReference type="Proteomes" id="UP000092952"/>
    </source>
</evidence>
<gene>
    <name evidence="5" type="ORF">PG2T_12410</name>
</gene>